<comment type="domain">
    <text evidence="11">Consists of 3 domains; the N-terminus binds the ribosome, the middle domain has PPIase activity, while the C-terminus has intrinsic chaperone activity on its own.</text>
</comment>
<comment type="caution">
    <text evidence="15">The sequence shown here is derived from an EMBL/GenBank/DDBJ whole genome shotgun (WGS) entry which is preliminary data.</text>
</comment>
<accession>A0A4R1KB58</accession>
<sequence>MKVTVADKEKSQKELSVEIPAQVYKDTFEKEFDKAAKTVKVAGFRQGKAPKDVVLKEKGHAIRVYALEHVINEAVKNAIEENGIRAMGQPEVKDVKFEDDDSPITFKVYVDVFPTYDIEKFSGFEFTKEINSVETADVDNVLDNLLKRQAAFEPAEGPVENGCVAVIDFEGKLNGEIIPQACAKEYPLEIGSGNFIPGFEEQVIGMNKGEVKDITVTFPEAYHEKSLAGQPVVFTITLHEVKKKAAPALDDAFAKSINEKYETVDALKKAIEADLKSEAEDLSKDALYNAILDKLIEENPFDIPAVMVVEQAEKLAEQTLRQYSMYGMNPEQFGLNKKKLAEQHMANAERQIKSALVINKISEKNNINPTDEDVEKAIAEYAEKFERSVDEFKKELEQYGGINSFRNTVFTNMVYDYLTANNKIAEKVISKAERDAKIAEASQAAKEA</sequence>
<evidence type="ECO:0000256" key="11">
    <source>
        <dbReference type="HAMAP-Rule" id="MF_00303"/>
    </source>
</evidence>
<evidence type="ECO:0000256" key="7">
    <source>
        <dbReference type="ARBA" id="ARBA00023186"/>
    </source>
</evidence>
<evidence type="ECO:0000256" key="1">
    <source>
        <dbReference type="ARBA" id="ARBA00000971"/>
    </source>
</evidence>
<dbReference type="PROSITE" id="PS50059">
    <property type="entry name" value="FKBP_PPIASE"/>
    <property type="match status" value="1"/>
</dbReference>
<evidence type="ECO:0000256" key="3">
    <source>
        <dbReference type="ARBA" id="ARBA00013194"/>
    </source>
</evidence>
<dbReference type="HAMAP" id="MF_00303">
    <property type="entry name" value="Trigger_factor_Tig"/>
    <property type="match status" value="1"/>
</dbReference>
<name>A0A4R1KB58_9BACT</name>
<dbReference type="InterPro" id="IPR008881">
    <property type="entry name" value="Trigger_fac_ribosome-bd_bac"/>
</dbReference>
<dbReference type="InterPro" id="IPR005215">
    <property type="entry name" value="Trig_fac"/>
</dbReference>
<dbReference type="GO" id="GO:0051083">
    <property type="term" value="P:'de novo' cotranslational protein folding"/>
    <property type="evidence" value="ECO:0007669"/>
    <property type="project" value="TreeGrafter"/>
</dbReference>
<keyword evidence="9 11" id="KW-0131">Cell cycle</keyword>
<keyword evidence="7 11" id="KW-0143">Chaperone</keyword>
<evidence type="ECO:0000313" key="15">
    <source>
        <dbReference type="EMBL" id="TCK61695.1"/>
    </source>
</evidence>
<keyword evidence="11" id="KW-0963">Cytoplasm</keyword>
<evidence type="ECO:0000259" key="14">
    <source>
        <dbReference type="PROSITE" id="PS50059"/>
    </source>
</evidence>
<dbReference type="InterPro" id="IPR037041">
    <property type="entry name" value="Trigger_fac_C_sf"/>
</dbReference>
<dbReference type="FunFam" id="3.10.50.40:FF:000001">
    <property type="entry name" value="Trigger factor"/>
    <property type="match status" value="1"/>
</dbReference>
<evidence type="ECO:0000256" key="10">
    <source>
        <dbReference type="ARBA" id="ARBA00029986"/>
    </source>
</evidence>
<dbReference type="Pfam" id="PF00254">
    <property type="entry name" value="FKBP_C"/>
    <property type="match status" value="1"/>
</dbReference>
<dbReference type="GO" id="GO:0003755">
    <property type="term" value="F:peptidyl-prolyl cis-trans isomerase activity"/>
    <property type="evidence" value="ECO:0007669"/>
    <property type="project" value="UniProtKB-UniRule"/>
</dbReference>
<evidence type="ECO:0000256" key="5">
    <source>
        <dbReference type="ARBA" id="ARBA00022618"/>
    </source>
</evidence>
<keyword evidence="5 11" id="KW-0132">Cell division</keyword>
<evidence type="ECO:0000256" key="8">
    <source>
        <dbReference type="ARBA" id="ARBA00023235"/>
    </source>
</evidence>
<proteinExistence type="inferred from homology"/>
<gene>
    <name evidence="11" type="primary">tig</name>
    <name evidence="15" type="ORF">C8D98_0197</name>
</gene>
<evidence type="ECO:0000256" key="13">
    <source>
        <dbReference type="RuleBase" id="RU003914"/>
    </source>
</evidence>
<evidence type="ECO:0000256" key="12">
    <source>
        <dbReference type="PROSITE-ProRule" id="PRU00277"/>
    </source>
</evidence>
<dbReference type="PIRSF" id="PIRSF003095">
    <property type="entry name" value="Trigger_factor"/>
    <property type="match status" value="1"/>
</dbReference>
<reference evidence="15 16" key="1">
    <citation type="submission" date="2019-03" db="EMBL/GenBank/DDBJ databases">
        <title>Genomic Encyclopedia of Type Strains, Phase IV (KMG-IV): sequencing the most valuable type-strain genomes for metagenomic binning, comparative biology and taxonomic classification.</title>
        <authorList>
            <person name="Goeker M."/>
        </authorList>
    </citation>
    <scope>NUCLEOTIDE SEQUENCE [LARGE SCALE GENOMIC DNA]</scope>
    <source>
        <strain evidence="15 16">DSM 24984</strain>
    </source>
</reference>
<dbReference type="Gene3D" id="3.10.50.40">
    <property type="match status" value="1"/>
</dbReference>
<dbReference type="SUPFAM" id="SSF54534">
    <property type="entry name" value="FKBP-like"/>
    <property type="match status" value="1"/>
</dbReference>
<dbReference type="Pfam" id="PF05698">
    <property type="entry name" value="Trigger_C"/>
    <property type="match status" value="1"/>
</dbReference>
<dbReference type="InterPro" id="IPR008880">
    <property type="entry name" value="Trigger_fac_C"/>
</dbReference>
<dbReference type="GO" id="GO:0043335">
    <property type="term" value="P:protein unfolding"/>
    <property type="evidence" value="ECO:0007669"/>
    <property type="project" value="TreeGrafter"/>
</dbReference>
<comment type="function">
    <text evidence="11">Involved in protein export. Acts as a chaperone by maintaining the newly synthesized protein in an open conformation. Functions as a peptidyl-prolyl cis-trans isomerase.</text>
</comment>
<evidence type="ECO:0000256" key="4">
    <source>
        <dbReference type="ARBA" id="ARBA00016902"/>
    </source>
</evidence>
<dbReference type="PANTHER" id="PTHR30560">
    <property type="entry name" value="TRIGGER FACTOR CHAPERONE AND PEPTIDYL-PROLYL CIS/TRANS ISOMERASE"/>
    <property type="match status" value="1"/>
</dbReference>
<dbReference type="InterPro" id="IPR036611">
    <property type="entry name" value="Trigger_fac_ribosome-bd_sf"/>
</dbReference>
<dbReference type="OrthoDB" id="9767721at2"/>
<evidence type="ECO:0000256" key="2">
    <source>
        <dbReference type="ARBA" id="ARBA00005464"/>
    </source>
</evidence>
<protein>
    <recommendedName>
        <fullName evidence="4 11">Trigger factor</fullName>
        <shortName evidence="11">TF</shortName>
        <ecNumber evidence="3 11">5.2.1.8</ecNumber>
    </recommendedName>
    <alternativeName>
        <fullName evidence="10 11">PPIase</fullName>
    </alternativeName>
</protein>
<dbReference type="NCBIfam" id="TIGR00115">
    <property type="entry name" value="tig"/>
    <property type="match status" value="1"/>
</dbReference>
<organism evidence="15 16">
    <name type="scientific">Seleniivibrio woodruffii</name>
    <dbReference type="NCBI Taxonomy" id="1078050"/>
    <lineage>
        <taxon>Bacteria</taxon>
        <taxon>Pseudomonadati</taxon>
        <taxon>Deferribacterota</taxon>
        <taxon>Deferribacteres</taxon>
        <taxon>Deferribacterales</taxon>
        <taxon>Geovibrionaceae</taxon>
        <taxon>Seleniivibrio</taxon>
    </lineage>
</organism>
<dbReference type="Pfam" id="PF05697">
    <property type="entry name" value="Trigger_N"/>
    <property type="match status" value="1"/>
</dbReference>
<comment type="subcellular location">
    <subcellularLocation>
        <location evidence="11">Cytoplasm</location>
    </subcellularLocation>
    <text evidence="11">About half TF is bound to the ribosome near the polypeptide exit tunnel while the other half is free in the cytoplasm.</text>
</comment>
<dbReference type="InterPro" id="IPR046357">
    <property type="entry name" value="PPIase_dom_sf"/>
</dbReference>
<keyword evidence="8 11" id="KW-0413">Isomerase</keyword>
<dbReference type="GO" id="GO:0051301">
    <property type="term" value="P:cell division"/>
    <property type="evidence" value="ECO:0007669"/>
    <property type="project" value="UniProtKB-KW"/>
</dbReference>
<dbReference type="Proteomes" id="UP000294614">
    <property type="component" value="Unassembled WGS sequence"/>
</dbReference>
<dbReference type="EC" id="5.2.1.8" evidence="3 11"/>
<dbReference type="GO" id="GO:0044183">
    <property type="term" value="F:protein folding chaperone"/>
    <property type="evidence" value="ECO:0007669"/>
    <property type="project" value="TreeGrafter"/>
</dbReference>
<dbReference type="EMBL" id="SMGG01000003">
    <property type="protein sequence ID" value="TCK61695.1"/>
    <property type="molecule type" value="Genomic_DNA"/>
</dbReference>
<keyword evidence="16" id="KW-1185">Reference proteome</keyword>
<dbReference type="PANTHER" id="PTHR30560:SF3">
    <property type="entry name" value="TRIGGER FACTOR-LIKE PROTEIN TIG, CHLOROPLASTIC"/>
    <property type="match status" value="1"/>
</dbReference>
<comment type="similarity">
    <text evidence="2 11 13">Belongs to the FKBP-type PPIase family. Tig subfamily.</text>
</comment>
<dbReference type="SUPFAM" id="SSF102735">
    <property type="entry name" value="Trigger factor ribosome-binding domain"/>
    <property type="match status" value="1"/>
</dbReference>
<evidence type="ECO:0000256" key="9">
    <source>
        <dbReference type="ARBA" id="ARBA00023306"/>
    </source>
</evidence>
<comment type="catalytic activity">
    <reaction evidence="1 11 12">
        <text>[protein]-peptidylproline (omega=180) = [protein]-peptidylproline (omega=0)</text>
        <dbReference type="Rhea" id="RHEA:16237"/>
        <dbReference type="Rhea" id="RHEA-COMP:10747"/>
        <dbReference type="Rhea" id="RHEA-COMP:10748"/>
        <dbReference type="ChEBI" id="CHEBI:83833"/>
        <dbReference type="ChEBI" id="CHEBI:83834"/>
        <dbReference type="EC" id="5.2.1.8"/>
    </reaction>
</comment>
<dbReference type="AlphaFoldDB" id="A0A4R1KB58"/>
<dbReference type="GO" id="GO:0015031">
    <property type="term" value="P:protein transport"/>
    <property type="evidence" value="ECO:0007669"/>
    <property type="project" value="UniProtKB-UniRule"/>
</dbReference>
<feature type="domain" description="PPIase FKBP-type" evidence="14">
    <location>
        <begin position="162"/>
        <end position="242"/>
    </location>
</feature>
<dbReference type="Gene3D" id="1.10.3120.10">
    <property type="entry name" value="Trigger factor, C-terminal domain"/>
    <property type="match status" value="1"/>
</dbReference>
<dbReference type="GO" id="GO:0043022">
    <property type="term" value="F:ribosome binding"/>
    <property type="evidence" value="ECO:0007669"/>
    <property type="project" value="TreeGrafter"/>
</dbReference>
<evidence type="ECO:0000313" key="16">
    <source>
        <dbReference type="Proteomes" id="UP000294614"/>
    </source>
</evidence>
<dbReference type="GO" id="GO:0005737">
    <property type="term" value="C:cytoplasm"/>
    <property type="evidence" value="ECO:0007669"/>
    <property type="project" value="UniProtKB-SubCell"/>
</dbReference>
<evidence type="ECO:0000256" key="6">
    <source>
        <dbReference type="ARBA" id="ARBA00023110"/>
    </source>
</evidence>
<dbReference type="InterPro" id="IPR027304">
    <property type="entry name" value="Trigger_fact/SurA_dom_sf"/>
</dbReference>
<dbReference type="InterPro" id="IPR001179">
    <property type="entry name" value="PPIase_FKBP_dom"/>
</dbReference>
<dbReference type="SUPFAM" id="SSF109998">
    <property type="entry name" value="Triger factor/SurA peptide-binding domain-like"/>
    <property type="match status" value="1"/>
</dbReference>
<keyword evidence="6 11" id="KW-0697">Rotamase</keyword>
<dbReference type="RefSeq" id="WP_132871196.1">
    <property type="nucleotide sequence ID" value="NZ_SMGG01000003.1"/>
</dbReference>
<dbReference type="Gene3D" id="3.30.70.1050">
    <property type="entry name" value="Trigger factor ribosome-binding domain"/>
    <property type="match status" value="1"/>
</dbReference>